<evidence type="ECO:0000256" key="1">
    <source>
        <dbReference type="SAM" id="Phobius"/>
    </source>
</evidence>
<keyword evidence="3" id="KW-1185">Reference proteome</keyword>
<proteinExistence type="predicted"/>
<dbReference type="EMBL" id="JBHSNF010000006">
    <property type="protein sequence ID" value="MFC5527829.1"/>
    <property type="molecule type" value="Genomic_DNA"/>
</dbReference>
<keyword evidence="1" id="KW-0812">Transmembrane</keyword>
<dbReference type="RefSeq" id="WP_377322807.1">
    <property type="nucleotide sequence ID" value="NZ_JBHSNF010000006.1"/>
</dbReference>
<organism evidence="2 3">
    <name type="scientific">Rhodanobacter ginsengisoli</name>
    <dbReference type="NCBI Taxonomy" id="418646"/>
    <lineage>
        <taxon>Bacteria</taxon>
        <taxon>Pseudomonadati</taxon>
        <taxon>Pseudomonadota</taxon>
        <taxon>Gammaproteobacteria</taxon>
        <taxon>Lysobacterales</taxon>
        <taxon>Rhodanobacteraceae</taxon>
        <taxon>Rhodanobacter</taxon>
    </lineage>
</organism>
<gene>
    <name evidence="2" type="ORF">ACFPPA_18945</name>
</gene>
<evidence type="ECO:0000313" key="3">
    <source>
        <dbReference type="Proteomes" id="UP001596114"/>
    </source>
</evidence>
<accession>A0ABW0QY49</accession>
<keyword evidence="1" id="KW-1133">Transmembrane helix</keyword>
<comment type="caution">
    <text evidence="2">The sequence shown here is derived from an EMBL/GenBank/DDBJ whole genome shotgun (WGS) entry which is preliminary data.</text>
</comment>
<feature type="transmembrane region" description="Helical" evidence="1">
    <location>
        <begin position="41"/>
        <end position="59"/>
    </location>
</feature>
<sequence length="138" mass="15256">MKRLVFYLLGFGLLCLLSAINGIASFGVGTAGTSIGHHSSWLLRTVAFANGVVFLWLAYGVHRRLNAAWRVGMFALAAGWAWLFVMVCLFIAQDAQAYPAYGRVGSVALIMVASSFVFLYWGRRWYASRSYFTEPSIG</sequence>
<evidence type="ECO:0000313" key="2">
    <source>
        <dbReference type="EMBL" id="MFC5527829.1"/>
    </source>
</evidence>
<name>A0ABW0QY49_9GAMM</name>
<reference evidence="3" key="1">
    <citation type="journal article" date="2019" name="Int. J. Syst. Evol. Microbiol.">
        <title>The Global Catalogue of Microorganisms (GCM) 10K type strain sequencing project: providing services to taxonomists for standard genome sequencing and annotation.</title>
        <authorList>
            <consortium name="The Broad Institute Genomics Platform"/>
            <consortium name="The Broad Institute Genome Sequencing Center for Infectious Disease"/>
            <person name="Wu L."/>
            <person name="Ma J."/>
        </authorList>
    </citation>
    <scope>NUCLEOTIDE SEQUENCE [LARGE SCALE GENOMIC DNA]</scope>
    <source>
        <strain evidence="3">CGMCC 1.16619</strain>
    </source>
</reference>
<feature type="transmembrane region" description="Helical" evidence="1">
    <location>
        <begin position="71"/>
        <end position="92"/>
    </location>
</feature>
<protein>
    <submittedName>
        <fullName evidence="2">Uncharacterized protein</fullName>
    </submittedName>
</protein>
<feature type="transmembrane region" description="Helical" evidence="1">
    <location>
        <begin position="104"/>
        <end position="122"/>
    </location>
</feature>
<dbReference type="Proteomes" id="UP001596114">
    <property type="component" value="Unassembled WGS sequence"/>
</dbReference>
<keyword evidence="1" id="KW-0472">Membrane</keyword>